<keyword evidence="4" id="KW-1185">Reference proteome</keyword>
<evidence type="ECO:0000313" key="4">
    <source>
        <dbReference type="Proteomes" id="UP000183986"/>
    </source>
</evidence>
<feature type="compositionally biased region" description="Low complexity" evidence="1">
    <location>
        <begin position="108"/>
        <end position="122"/>
    </location>
</feature>
<comment type="caution">
    <text evidence="3">The sequence shown here is derived from an EMBL/GenBank/DDBJ whole genome shotgun (WGS) entry which is preliminary data.</text>
</comment>
<reference evidence="3" key="1">
    <citation type="submission" date="2016-11" db="EMBL/GenBank/DDBJ databases">
        <title>Draft Genome Sequence of Marinobacter hydrocarbonoclasticus strain STW2, a polyaromatic aromatic hydrocarbon degrading and denitrifying bacterium from rhizosphere of Seagrass Enhalus acodoides.</title>
        <authorList>
            <person name="Ling J."/>
            <person name="Dong J."/>
        </authorList>
    </citation>
    <scope>NUCLEOTIDE SEQUENCE [LARGE SCALE GENOMIC DNA]</scope>
    <source>
        <strain evidence="3">STW2</strain>
    </source>
</reference>
<name>A0A1M2UYP8_MARNT</name>
<keyword evidence="2" id="KW-0812">Transmembrane</keyword>
<dbReference type="EMBL" id="MPKY01000001">
    <property type="protein sequence ID" value="OJT00475.1"/>
    <property type="molecule type" value="Genomic_DNA"/>
</dbReference>
<keyword evidence="2" id="KW-0472">Membrane</keyword>
<organism evidence="3 4">
    <name type="scientific">Marinobacter nauticus</name>
    <name type="common">Marinobacter hydrocarbonoclasticus</name>
    <name type="synonym">Marinobacter aquaeolei</name>
    <dbReference type="NCBI Taxonomy" id="2743"/>
    <lineage>
        <taxon>Bacteria</taxon>
        <taxon>Pseudomonadati</taxon>
        <taxon>Pseudomonadota</taxon>
        <taxon>Gammaproteobacteria</taxon>
        <taxon>Pseudomonadales</taxon>
        <taxon>Marinobacteraceae</taxon>
        <taxon>Marinobacter</taxon>
    </lineage>
</organism>
<proteinExistence type="predicted"/>
<sequence length="122" mass="13343">MSVWVLMIVQVLLTAGTVAAVLFAFWYLVVRPWLAERMRELVEAADQIEPKVAKGVNKGVADAVRQLPQNAWEGATKESTKQFLKFGSNLFENGLSSFLGSTAKMQKSQSSSGSRPPGQGDR</sequence>
<evidence type="ECO:0000256" key="1">
    <source>
        <dbReference type="SAM" id="MobiDB-lite"/>
    </source>
</evidence>
<protein>
    <submittedName>
        <fullName evidence="3">Uncharacterized protein</fullName>
    </submittedName>
</protein>
<feature type="region of interest" description="Disordered" evidence="1">
    <location>
        <begin position="102"/>
        <end position="122"/>
    </location>
</feature>
<gene>
    <name evidence="3" type="ORF">BEE62_10545</name>
</gene>
<dbReference type="AlphaFoldDB" id="A0A1M2UYP8"/>
<keyword evidence="2" id="KW-1133">Transmembrane helix</keyword>
<dbReference type="Proteomes" id="UP000183986">
    <property type="component" value="Unassembled WGS sequence"/>
</dbReference>
<accession>A0A1M2UYP8</accession>
<dbReference type="RefSeq" id="WP_072677348.1">
    <property type="nucleotide sequence ID" value="NZ_MPKY01000001.1"/>
</dbReference>
<feature type="transmembrane region" description="Helical" evidence="2">
    <location>
        <begin position="6"/>
        <end position="29"/>
    </location>
</feature>
<evidence type="ECO:0000256" key="2">
    <source>
        <dbReference type="SAM" id="Phobius"/>
    </source>
</evidence>
<evidence type="ECO:0000313" key="3">
    <source>
        <dbReference type="EMBL" id="OJT00475.1"/>
    </source>
</evidence>
<dbReference type="OrthoDB" id="6370543at2"/>